<gene>
    <name evidence="1" type="ORF">KL86DPRO_20026</name>
</gene>
<dbReference type="AlphaFoldDB" id="A0A212JTJ9"/>
<proteinExistence type="predicted"/>
<reference evidence="1" key="1">
    <citation type="submission" date="2016-04" db="EMBL/GenBank/DDBJ databases">
        <authorList>
            <person name="Evans L.H."/>
            <person name="Alamgir A."/>
            <person name="Owens N."/>
            <person name="Weber N.D."/>
            <person name="Virtaneva K."/>
            <person name="Barbian K."/>
            <person name="Babar A."/>
            <person name="Rosenke K."/>
        </authorList>
    </citation>
    <scope>NUCLEOTIDE SEQUENCE</scope>
    <source>
        <strain evidence="1">86</strain>
    </source>
</reference>
<accession>A0A212JTJ9</accession>
<sequence length="25" mass="2722">MTTGVMTDEELALLEKQMETVTPGP</sequence>
<evidence type="ECO:0000313" key="1">
    <source>
        <dbReference type="EMBL" id="SBW02752.1"/>
    </source>
</evidence>
<name>A0A212JTJ9_9DELT</name>
<dbReference type="EMBL" id="FLUQ01000002">
    <property type="protein sequence ID" value="SBW02752.1"/>
    <property type="molecule type" value="Genomic_DNA"/>
</dbReference>
<organism evidence="1">
    <name type="scientific">uncultured delta proteobacterium</name>
    <dbReference type="NCBI Taxonomy" id="34034"/>
    <lineage>
        <taxon>Bacteria</taxon>
        <taxon>Deltaproteobacteria</taxon>
        <taxon>environmental samples</taxon>
    </lineage>
</organism>
<protein>
    <submittedName>
        <fullName evidence="1">Uncharacterized protein</fullName>
    </submittedName>
</protein>